<protein>
    <recommendedName>
        <fullName evidence="2">Major sperm protein</fullName>
    </recommendedName>
</protein>
<dbReference type="Pfam" id="PF00635">
    <property type="entry name" value="Motile_Sperm"/>
    <property type="match status" value="1"/>
</dbReference>
<evidence type="ECO:0000256" key="1">
    <source>
        <dbReference type="ARBA" id="ARBA00008932"/>
    </source>
</evidence>
<dbReference type="Proteomes" id="UP000025227">
    <property type="component" value="Unplaced"/>
</dbReference>
<dbReference type="OrthoDB" id="5870294at2759"/>
<dbReference type="SUPFAM" id="SSF49354">
    <property type="entry name" value="PapD-like"/>
    <property type="match status" value="1"/>
</dbReference>
<evidence type="ECO:0000256" key="3">
    <source>
        <dbReference type="SAM" id="MobiDB-lite"/>
    </source>
</evidence>
<feature type="domain" description="MSP" evidence="4">
    <location>
        <begin position="1"/>
        <end position="114"/>
    </location>
</feature>
<sequence>MIPSESVTFYPNDKRQETYLVIQNSSDTRVMFKMKSTRPTLYKMRPVFGIVQPGDKFSVRLVFTGVKIGNRVPTNDRITVVVATSVQKDGTDWEKMSKESPSEMKKRMLRVLFVGVNDKEPRPSSAEAEGKPAEKEAAAKVPPKAEAAPAKAEAAPAKAEAAPAKAEAAPAKAEAAPPKAEAAPAKGKAAPPKAEAAPKKEEPKVPEKPKEVEPEKKAEPEKKQEQWVDVQERDKQWLDKLLKREDRWMQTAVEEPKDKALKAGEAAKAGEPVKAGEPAGEEIEAKILIKQEKRTYLDGYYDGYKLGITQSRTKPQEVDADALKPALEKLPTKENDAKTRAYRIGFIEGYNRARLLKDGFAAKSPVLEQLTAKAISDRRPPIAVSDGTNVFAKTPGGSEPILMDPLQRRDIIHIARTGRKSFIIVMYRDPKVPENLISRSGDEEEDSPPSAQVEVGGNPAAPK</sequence>
<dbReference type="GO" id="GO:0061817">
    <property type="term" value="P:endoplasmic reticulum-plasma membrane tethering"/>
    <property type="evidence" value="ECO:0007669"/>
    <property type="project" value="TreeGrafter"/>
</dbReference>
<dbReference type="AlphaFoldDB" id="A0A7I4XWV4"/>
<dbReference type="InterPro" id="IPR013783">
    <property type="entry name" value="Ig-like_fold"/>
</dbReference>
<proteinExistence type="inferred from homology"/>
<dbReference type="GO" id="GO:0005886">
    <property type="term" value="C:plasma membrane"/>
    <property type="evidence" value="ECO:0007669"/>
    <property type="project" value="TreeGrafter"/>
</dbReference>
<keyword evidence="5" id="KW-1185">Reference proteome</keyword>
<dbReference type="InterPro" id="IPR016763">
    <property type="entry name" value="VAP"/>
</dbReference>
<dbReference type="PANTHER" id="PTHR10809">
    <property type="entry name" value="VESICLE-ASSOCIATED MEMBRANE PROTEIN-ASSOCIATED PROTEIN"/>
    <property type="match status" value="1"/>
</dbReference>
<comment type="function">
    <text evidence="2">Central component in molecular interactions underlying sperm crawling. Forms an extensive filament system that extends from sperm villipoda, along the leading edge of the pseudopod.</text>
</comment>
<name>A0A7I4XWV4_HAECO</name>
<dbReference type="WBParaSite" id="HCON_00014290-00001">
    <property type="protein sequence ID" value="HCON_00014290-00001"/>
    <property type="gene ID" value="HCON_00014290"/>
</dbReference>
<evidence type="ECO:0000256" key="2">
    <source>
        <dbReference type="RuleBase" id="RU003425"/>
    </source>
</evidence>
<dbReference type="GO" id="GO:0090158">
    <property type="term" value="P:endoplasmic reticulum membrane organization"/>
    <property type="evidence" value="ECO:0007669"/>
    <property type="project" value="TreeGrafter"/>
</dbReference>
<feature type="compositionally biased region" description="Basic and acidic residues" evidence="3">
    <location>
        <begin position="117"/>
        <end position="138"/>
    </location>
</feature>
<keyword evidence="2" id="KW-0963">Cytoplasm</keyword>
<dbReference type="InterPro" id="IPR008962">
    <property type="entry name" value="PapD-like_sf"/>
</dbReference>
<keyword evidence="2" id="KW-0206">Cytoskeleton</keyword>
<dbReference type="InterPro" id="IPR000535">
    <property type="entry name" value="MSP_dom"/>
</dbReference>
<feature type="region of interest" description="Disordered" evidence="3">
    <location>
        <begin position="115"/>
        <end position="230"/>
    </location>
</feature>
<evidence type="ECO:0000259" key="4">
    <source>
        <dbReference type="PROSITE" id="PS50202"/>
    </source>
</evidence>
<accession>A0A7I4XWV4</accession>
<reference evidence="6" key="1">
    <citation type="submission" date="2020-12" db="UniProtKB">
        <authorList>
            <consortium name="WormBaseParasite"/>
        </authorList>
    </citation>
    <scope>IDENTIFICATION</scope>
    <source>
        <strain evidence="6">MHco3</strain>
    </source>
</reference>
<dbReference type="OMA" id="WMQTAVE"/>
<feature type="region of interest" description="Disordered" evidence="3">
    <location>
        <begin position="435"/>
        <end position="463"/>
    </location>
</feature>
<dbReference type="Gene3D" id="2.60.40.10">
    <property type="entry name" value="Immunoglobulins"/>
    <property type="match status" value="1"/>
</dbReference>
<feature type="compositionally biased region" description="Low complexity" evidence="3">
    <location>
        <begin position="139"/>
        <end position="195"/>
    </location>
</feature>
<feature type="region of interest" description="Disordered" evidence="3">
    <location>
        <begin position="255"/>
        <end position="278"/>
    </location>
</feature>
<feature type="compositionally biased region" description="Low complexity" evidence="3">
    <location>
        <begin position="263"/>
        <end position="277"/>
    </location>
</feature>
<dbReference type="GO" id="GO:0005789">
    <property type="term" value="C:endoplasmic reticulum membrane"/>
    <property type="evidence" value="ECO:0007669"/>
    <property type="project" value="InterPro"/>
</dbReference>
<feature type="compositionally biased region" description="Basic and acidic residues" evidence="3">
    <location>
        <begin position="196"/>
        <end position="230"/>
    </location>
</feature>
<evidence type="ECO:0000313" key="5">
    <source>
        <dbReference type="Proteomes" id="UP000025227"/>
    </source>
</evidence>
<dbReference type="GO" id="GO:0033149">
    <property type="term" value="F:FFAT motif binding"/>
    <property type="evidence" value="ECO:0007669"/>
    <property type="project" value="TreeGrafter"/>
</dbReference>
<dbReference type="PANTHER" id="PTHR10809:SF144">
    <property type="entry name" value="MAJOR SPERM PROTEIN"/>
    <property type="match status" value="1"/>
</dbReference>
<comment type="similarity">
    <text evidence="1">Belongs to the VAMP-associated protein (VAP) (TC 9.B.17) family.</text>
</comment>
<evidence type="ECO:0000313" key="6">
    <source>
        <dbReference type="WBParaSite" id="HCON_00014290-00001"/>
    </source>
</evidence>
<dbReference type="PROSITE" id="PS50202">
    <property type="entry name" value="MSP"/>
    <property type="match status" value="1"/>
</dbReference>
<organism evidence="5 6">
    <name type="scientific">Haemonchus contortus</name>
    <name type="common">Barber pole worm</name>
    <dbReference type="NCBI Taxonomy" id="6289"/>
    <lineage>
        <taxon>Eukaryota</taxon>
        <taxon>Metazoa</taxon>
        <taxon>Ecdysozoa</taxon>
        <taxon>Nematoda</taxon>
        <taxon>Chromadorea</taxon>
        <taxon>Rhabditida</taxon>
        <taxon>Rhabditina</taxon>
        <taxon>Rhabditomorpha</taxon>
        <taxon>Strongyloidea</taxon>
        <taxon>Trichostrongylidae</taxon>
        <taxon>Haemonchus</taxon>
    </lineage>
</organism>